<reference evidence="1" key="1">
    <citation type="journal article" date="2020" name="Nature">
        <title>Giant virus diversity and host interactions through global metagenomics.</title>
        <authorList>
            <person name="Schulz F."/>
            <person name="Roux S."/>
            <person name="Paez-Espino D."/>
            <person name="Jungbluth S."/>
            <person name="Walsh D.A."/>
            <person name="Denef V.J."/>
            <person name="McMahon K.D."/>
            <person name="Konstantinidis K.T."/>
            <person name="Eloe-Fadrosh E.A."/>
            <person name="Kyrpides N.C."/>
            <person name="Woyke T."/>
        </authorList>
    </citation>
    <scope>NUCLEOTIDE SEQUENCE</scope>
    <source>
        <strain evidence="1">GVMAG-M-3300023184-190</strain>
    </source>
</reference>
<sequence>MITWKHVVDGLLDKSWSLQSKTFERAGPDGAIFTYVYLSNTGEIFISNDNLVGTEYYLGKKYYNDNSGVQT</sequence>
<evidence type="ECO:0000313" key="1">
    <source>
        <dbReference type="EMBL" id="QHT87554.1"/>
    </source>
</evidence>
<accession>A0A6C0I3T6</accession>
<dbReference type="EMBL" id="MN740092">
    <property type="protein sequence ID" value="QHT87554.1"/>
    <property type="molecule type" value="Genomic_DNA"/>
</dbReference>
<proteinExistence type="predicted"/>
<organism evidence="1">
    <name type="scientific">viral metagenome</name>
    <dbReference type="NCBI Taxonomy" id="1070528"/>
    <lineage>
        <taxon>unclassified sequences</taxon>
        <taxon>metagenomes</taxon>
        <taxon>organismal metagenomes</taxon>
    </lineage>
</organism>
<dbReference type="AlphaFoldDB" id="A0A6C0I3T6"/>
<protein>
    <submittedName>
        <fullName evidence="1">Uncharacterized protein</fullName>
    </submittedName>
</protein>
<name>A0A6C0I3T6_9ZZZZ</name>